<dbReference type="GO" id="GO:0008270">
    <property type="term" value="F:zinc ion binding"/>
    <property type="evidence" value="ECO:0007669"/>
    <property type="project" value="UniProtKB-KW"/>
</dbReference>
<dbReference type="InterPro" id="IPR006605">
    <property type="entry name" value="G2_nidogen/fibulin_G2F"/>
</dbReference>
<evidence type="ECO:0000256" key="1">
    <source>
        <dbReference type="ARBA" id="ARBA00004498"/>
    </source>
</evidence>
<keyword evidence="12" id="KW-1015">Disulfide bond</keyword>
<dbReference type="PANTHER" id="PTHR46513:SF6">
    <property type="entry name" value="NIDOGEN-1"/>
    <property type="match status" value="1"/>
</dbReference>
<dbReference type="SMART" id="SM00682">
    <property type="entry name" value="G2F"/>
    <property type="match status" value="1"/>
</dbReference>
<evidence type="ECO:0000313" key="24">
    <source>
        <dbReference type="Proteomes" id="UP001239994"/>
    </source>
</evidence>
<evidence type="ECO:0000256" key="17">
    <source>
        <dbReference type="PROSITE-ProRule" id="PRU00723"/>
    </source>
</evidence>
<feature type="zinc finger region" description="C3H1-type" evidence="17">
    <location>
        <begin position="786"/>
        <end position="814"/>
    </location>
</feature>
<dbReference type="Pfam" id="PF06119">
    <property type="entry name" value="NIDO"/>
    <property type="match status" value="1"/>
</dbReference>
<dbReference type="SUPFAM" id="SSF57196">
    <property type="entry name" value="EGF/Laminin"/>
    <property type="match status" value="1"/>
</dbReference>
<dbReference type="PROSITE" id="PS50103">
    <property type="entry name" value="ZF_C3H1"/>
    <property type="match status" value="2"/>
</dbReference>
<dbReference type="SMART" id="SM00135">
    <property type="entry name" value="LY"/>
    <property type="match status" value="4"/>
</dbReference>
<evidence type="ECO:0000256" key="15">
    <source>
        <dbReference type="PROSITE-ProRule" id="PRU00076"/>
    </source>
</evidence>
<feature type="domain" description="C3H1-type" evidence="20">
    <location>
        <begin position="786"/>
        <end position="814"/>
    </location>
</feature>
<dbReference type="InterPro" id="IPR000033">
    <property type="entry name" value="LDLR_classB_rpt"/>
</dbReference>
<evidence type="ECO:0000256" key="10">
    <source>
        <dbReference type="ARBA" id="ARBA00022833"/>
    </source>
</evidence>
<evidence type="ECO:0000256" key="9">
    <source>
        <dbReference type="ARBA" id="ARBA00022771"/>
    </source>
</evidence>
<keyword evidence="13" id="KW-0325">Glycoprotein</keyword>
<dbReference type="Pfam" id="PF00058">
    <property type="entry name" value="Ldl_recept_b"/>
    <property type="match status" value="1"/>
</dbReference>
<evidence type="ECO:0000256" key="12">
    <source>
        <dbReference type="ARBA" id="ARBA00023157"/>
    </source>
</evidence>
<dbReference type="InterPro" id="IPR011042">
    <property type="entry name" value="6-blade_b-propeller_TolB-like"/>
</dbReference>
<dbReference type="Gene3D" id="2.10.25.10">
    <property type="entry name" value="Laminin"/>
    <property type="match status" value="1"/>
</dbReference>
<evidence type="ECO:0000256" key="4">
    <source>
        <dbReference type="ARBA" id="ARBA00022530"/>
    </source>
</evidence>
<evidence type="ECO:0000256" key="11">
    <source>
        <dbReference type="ARBA" id="ARBA00022837"/>
    </source>
</evidence>
<dbReference type="InterPro" id="IPR036855">
    <property type="entry name" value="Znf_CCCH_sf"/>
</dbReference>
<dbReference type="PROSITE" id="PS01186">
    <property type="entry name" value="EGF_2"/>
    <property type="match status" value="1"/>
</dbReference>
<dbReference type="PROSITE" id="PS51220">
    <property type="entry name" value="NIDO"/>
    <property type="match status" value="1"/>
</dbReference>
<dbReference type="SMART" id="SM00356">
    <property type="entry name" value="ZnF_C3H1"/>
    <property type="match status" value="2"/>
</dbReference>
<dbReference type="PROSITE" id="PS50026">
    <property type="entry name" value="EGF_3"/>
    <property type="match status" value="1"/>
</dbReference>
<feature type="domain" description="C3H1-type" evidence="20">
    <location>
        <begin position="824"/>
        <end position="852"/>
    </location>
</feature>
<keyword evidence="7" id="KW-0732">Signal</keyword>
<evidence type="ECO:0000259" key="21">
    <source>
        <dbReference type="PROSITE" id="PS50993"/>
    </source>
</evidence>
<dbReference type="AlphaFoldDB" id="A0AAD9DVM8"/>
<feature type="domain" description="Nidogen G2 beta-barrel" evidence="21">
    <location>
        <begin position="291"/>
        <end position="524"/>
    </location>
</feature>
<keyword evidence="4" id="KW-0272">Extracellular matrix</keyword>
<dbReference type="Gene3D" id="2.40.155.10">
    <property type="entry name" value="Green fluorescent protein"/>
    <property type="match status" value="1"/>
</dbReference>
<feature type="region of interest" description="Disordered" evidence="18">
    <location>
        <begin position="942"/>
        <end position="980"/>
    </location>
</feature>
<evidence type="ECO:0000256" key="16">
    <source>
        <dbReference type="PROSITE-ProRule" id="PRU00461"/>
    </source>
</evidence>
<evidence type="ECO:0000256" key="3">
    <source>
        <dbReference type="ARBA" id="ARBA00022525"/>
    </source>
</evidence>
<feature type="domain" description="NIDO" evidence="22">
    <location>
        <begin position="115"/>
        <end position="274"/>
    </location>
</feature>
<dbReference type="FunFam" id="4.10.1000.10:FF:000002">
    <property type="entry name" value="Zinc finger protein 36, C3H1 type-like 1"/>
    <property type="match status" value="1"/>
</dbReference>
<accession>A0AAD9DVM8</accession>
<dbReference type="InterPro" id="IPR050778">
    <property type="entry name" value="Cueball_EGF_LRP_Nidogen"/>
</dbReference>
<reference evidence="23" key="1">
    <citation type="submission" date="2023-03" db="EMBL/GenBank/DDBJ databases">
        <title>Electrophorus voltai genome.</title>
        <authorList>
            <person name="Bian C."/>
        </authorList>
    </citation>
    <scope>NUCLEOTIDE SEQUENCE</scope>
    <source>
        <strain evidence="23">CB-2022</strain>
        <tissue evidence="23">Muscle</tissue>
    </source>
</reference>
<dbReference type="Gene3D" id="2.120.10.30">
    <property type="entry name" value="TolB, C-terminal domain"/>
    <property type="match status" value="1"/>
</dbReference>
<dbReference type="GO" id="GO:0042813">
    <property type="term" value="F:Wnt receptor activity"/>
    <property type="evidence" value="ECO:0007669"/>
    <property type="project" value="TreeGrafter"/>
</dbReference>
<keyword evidence="24" id="KW-1185">Reference proteome</keyword>
<dbReference type="PROSITE" id="PS50993">
    <property type="entry name" value="NIDOGEN_G2"/>
    <property type="match status" value="1"/>
</dbReference>
<dbReference type="SUPFAM" id="SSF54511">
    <property type="entry name" value="GFP-like"/>
    <property type="match status" value="1"/>
</dbReference>
<evidence type="ECO:0000259" key="20">
    <source>
        <dbReference type="PROSITE" id="PS50103"/>
    </source>
</evidence>
<evidence type="ECO:0000256" key="7">
    <source>
        <dbReference type="ARBA" id="ARBA00022729"/>
    </source>
</evidence>
<dbReference type="SUPFAM" id="SSF63825">
    <property type="entry name" value="YWTD domain"/>
    <property type="match status" value="1"/>
</dbReference>
<dbReference type="GO" id="GO:0017147">
    <property type="term" value="F:Wnt-protein binding"/>
    <property type="evidence" value="ECO:0007669"/>
    <property type="project" value="TreeGrafter"/>
</dbReference>
<dbReference type="GO" id="GO:1990904">
    <property type="term" value="C:ribonucleoprotein complex"/>
    <property type="evidence" value="ECO:0007669"/>
    <property type="project" value="UniProtKB-KW"/>
</dbReference>
<organism evidence="23 24">
    <name type="scientific">Electrophorus voltai</name>
    <dbReference type="NCBI Taxonomy" id="2609070"/>
    <lineage>
        <taxon>Eukaryota</taxon>
        <taxon>Metazoa</taxon>
        <taxon>Chordata</taxon>
        <taxon>Craniata</taxon>
        <taxon>Vertebrata</taxon>
        <taxon>Euteleostomi</taxon>
        <taxon>Actinopterygii</taxon>
        <taxon>Neopterygii</taxon>
        <taxon>Teleostei</taxon>
        <taxon>Ostariophysi</taxon>
        <taxon>Gymnotiformes</taxon>
        <taxon>Gymnotoidei</taxon>
        <taxon>Gymnotidae</taxon>
        <taxon>Electrophorus</taxon>
    </lineage>
</organism>
<dbReference type="SUPFAM" id="SSF90229">
    <property type="entry name" value="CCCH zinc finger"/>
    <property type="match status" value="2"/>
</dbReference>
<keyword evidence="6 17" id="KW-0479">Metal-binding</keyword>
<dbReference type="EMBL" id="JAROKS010000015">
    <property type="protein sequence ID" value="KAK1795646.1"/>
    <property type="molecule type" value="Genomic_DNA"/>
</dbReference>
<dbReference type="GO" id="GO:0060070">
    <property type="term" value="P:canonical Wnt signaling pathway"/>
    <property type="evidence" value="ECO:0007669"/>
    <property type="project" value="TreeGrafter"/>
</dbReference>
<proteinExistence type="predicted"/>
<dbReference type="Pfam" id="PF07474">
    <property type="entry name" value="G2F"/>
    <property type="match status" value="1"/>
</dbReference>
<dbReference type="SMART" id="SM00539">
    <property type="entry name" value="NIDO"/>
    <property type="match status" value="1"/>
</dbReference>
<dbReference type="Gene3D" id="4.10.1000.10">
    <property type="entry name" value="Zinc finger, CCCH-type"/>
    <property type="match status" value="2"/>
</dbReference>
<dbReference type="Pfam" id="PF12947">
    <property type="entry name" value="EGF_3"/>
    <property type="match status" value="1"/>
</dbReference>
<dbReference type="InterPro" id="IPR007635">
    <property type="entry name" value="Tis11B_N"/>
</dbReference>
<keyword evidence="9 17" id="KW-0863">Zinc-finger</keyword>
<evidence type="ECO:0000256" key="13">
    <source>
        <dbReference type="ARBA" id="ARBA00023180"/>
    </source>
</evidence>
<feature type="repeat" description="LDL-receptor class B" evidence="16">
    <location>
        <begin position="576"/>
        <end position="618"/>
    </location>
</feature>
<keyword evidence="2" id="KW-0217">Developmental protein</keyword>
<evidence type="ECO:0000256" key="2">
    <source>
        <dbReference type="ARBA" id="ARBA00022473"/>
    </source>
</evidence>
<dbReference type="Proteomes" id="UP001239994">
    <property type="component" value="Unassembled WGS sequence"/>
</dbReference>
<dbReference type="InterPro" id="IPR003886">
    <property type="entry name" value="NIDO_dom"/>
</dbReference>
<evidence type="ECO:0000256" key="18">
    <source>
        <dbReference type="SAM" id="MobiDB-lite"/>
    </source>
</evidence>
<evidence type="ECO:0000256" key="6">
    <source>
        <dbReference type="ARBA" id="ARBA00022723"/>
    </source>
</evidence>
<dbReference type="InterPro" id="IPR000742">
    <property type="entry name" value="EGF"/>
</dbReference>
<feature type="compositionally biased region" description="Polar residues" evidence="18">
    <location>
        <begin position="965"/>
        <end position="976"/>
    </location>
</feature>
<keyword evidence="8" id="KW-0677">Repeat</keyword>
<comment type="subcellular location">
    <subcellularLocation>
        <location evidence="1">Secreted</location>
        <location evidence="1">Extracellular space</location>
        <location evidence="1">Extracellular matrix</location>
    </subcellularLocation>
</comment>
<evidence type="ECO:0000256" key="5">
    <source>
        <dbReference type="ARBA" id="ARBA00022536"/>
    </source>
</evidence>
<keyword evidence="5 15" id="KW-0245">EGF-like domain</keyword>
<name>A0AAD9DVM8_9TELE</name>
<keyword evidence="3" id="KW-0964">Secreted</keyword>
<evidence type="ECO:0000313" key="23">
    <source>
        <dbReference type="EMBL" id="KAK1795646.1"/>
    </source>
</evidence>
<dbReference type="InterPro" id="IPR009017">
    <property type="entry name" value="GFP"/>
</dbReference>
<keyword evidence="14" id="KW-0687">Ribonucleoprotein</keyword>
<feature type="zinc finger region" description="C3H1-type" evidence="17">
    <location>
        <begin position="824"/>
        <end position="852"/>
    </location>
</feature>
<dbReference type="PROSITE" id="PS51120">
    <property type="entry name" value="LDLRB"/>
    <property type="match status" value="2"/>
</dbReference>
<feature type="domain" description="EGF-like" evidence="19">
    <location>
        <begin position="446"/>
        <end position="487"/>
    </location>
</feature>
<comment type="caution">
    <text evidence="23">The sequence shown here is derived from an EMBL/GenBank/DDBJ whole genome shotgun (WGS) entry which is preliminary data.</text>
</comment>
<gene>
    <name evidence="23" type="ORF">P4O66_001140</name>
</gene>
<dbReference type="Pfam" id="PF04553">
    <property type="entry name" value="Tis11B_N"/>
    <property type="match status" value="1"/>
</dbReference>
<feature type="repeat" description="LDL-receptor class B" evidence="16">
    <location>
        <begin position="532"/>
        <end position="575"/>
    </location>
</feature>
<dbReference type="GO" id="GO:0005737">
    <property type="term" value="C:cytoplasm"/>
    <property type="evidence" value="ECO:0007669"/>
    <property type="project" value="UniProtKB-SubCell"/>
</dbReference>
<evidence type="ECO:0000259" key="19">
    <source>
        <dbReference type="PROSITE" id="PS50026"/>
    </source>
</evidence>
<protein>
    <submittedName>
        <fullName evidence="23">Uncharacterized protein</fullName>
    </submittedName>
</protein>
<dbReference type="GO" id="GO:0005886">
    <property type="term" value="C:plasma membrane"/>
    <property type="evidence" value="ECO:0007669"/>
    <property type="project" value="TreeGrafter"/>
</dbReference>
<sequence length="997" mass="110679">MRNAIVINPRSTKCSTSFVRDSERFDPFGRLKELLFALRLRDLLPFGTSEGDLVLQQGNDERSMGLKLKKPLHFYNTQFSVVFVATNGILSPQLPPSESQYLGSSFPLSFPAIVPFLADIDTRVGKGAIYYRTDDSVSMLSHVDEMIHQGFPESHFKPTHMFITTWDHVACFNKDSLTGHWVSSFQVVLAGNLTDSFAIFLYPVDGLEFSGTLQNTSTHNNTHNSSTGSTELSILAGFNRGDGSNTEEMFHAVSISKETPRTLLSGRQHRCSGIVDLPHWKQLCPVPEGGVAQRMSGKVSGQMFVSSSEVRFEQVDLHGYAVPGEGRVYVSISPVPQQAGWALMALTPLVSLFGWLFALELQNYQNGFSVTGAEFSSQAEIMFYPRRQHFTIAQQAQGIDSFNHLKMEIHINGELPSIPIGAKVQIQPYKETIQYNQSGELPGLVEVNPCRSRKHYCDPMALCLPAEGLQYHCQCAMGFRGDGKNCYGLASVTVPAPVPAPLVQCHMVSILSCLTRCALGTPGVLRYDYHENTLYWSDVARRAISRVSLVFGAEPDTIIHTDMVQPEGLAVDVVNRRLFWVDSGKDRIEMADLEGRNRRILFDSNIANPRAIIVDATSRIESCTLEGHHRRVLVNEGLGLPNALTIDPLTNHLCWADAVEVAKFQTSELLSYSSGFAQPQVESIFCTGADRPFSTSAASLLDRNVIRASAVRLYQCRHSESIHSSKCSTNHLTSSFKMDTPTLKNGSNNKENRFRERSYSETREWLKPTTSSCVNSGGSSQTISSRYKTELCRPFEENGSCKYGDKCQFAHGLHELRSLSRHPKYKTEPCRTFHTIGFCPYGSRCHFIHNAEECYGPPPLTFNKLECPCLQHSWSFAWFPSFRGTTDNPTSITPPPLFSMEELTEWPGSTSTYSSQEFGSLFGPNIDGPPALDMPALPSPTMPFMCPMSQSPPSPTDSLSDPDGYQSSLGSYSDSESPVLDATRRLPIFSRLSISDD</sequence>
<evidence type="ECO:0000259" key="22">
    <source>
        <dbReference type="PROSITE" id="PS51220"/>
    </source>
</evidence>
<dbReference type="GO" id="GO:0007160">
    <property type="term" value="P:cell-matrix adhesion"/>
    <property type="evidence" value="ECO:0007669"/>
    <property type="project" value="InterPro"/>
</dbReference>
<dbReference type="InterPro" id="IPR024731">
    <property type="entry name" value="NELL2-like_EGF"/>
</dbReference>
<dbReference type="InterPro" id="IPR000571">
    <property type="entry name" value="Znf_CCCH"/>
</dbReference>
<comment type="caution">
    <text evidence="15">Lacks conserved residue(s) required for the propagation of feature annotation.</text>
</comment>
<evidence type="ECO:0000256" key="8">
    <source>
        <dbReference type="ARBA" id="ARBA00022737"/>
    </source>
</evidence>
<dbReference type="PANTHER" id="PTHR46513">
    <property type="entry name" value="VITELLOGENIN RECEPTOR-LIKE PROTEIN-RELATED-RELATED"/>
    <property type="match status" value="1"/>
</dbReference>
<dbReference type="Pfam" id="PF00642">
    <property type="entry name" value="zf-CCCH"/>
    <property type="match status" value="2"/>
</dbReference>
<keyword evidence="10 17" id="KW-0862">Zinc</keyword>
<keyword evidence="11" id="KW-0106">Calcium</keyword>
<dbReference type="FunFam" id="4.10.1000.10:FF:000001">
    <property type="entry name" value="zinc finger CCCH domain-containing protein 15-like"/>
    <property type="match status" value="1"/>
</dbReference>
<evidence type="ECO:0000256" key="14">
    <source>
        <dbReference type="ARBA" id="ARBA00023274"/>
    </source>
</evidence>